<dbReference type="Pfam" id="PF19501">
    <property type="entry name" value="PcRGLX_1st"/>
    <property type="match status" value="1"/>
</dbReference>
<feature type="domain" description="PcRGLX/YetA-like N-terminal RIFT barrel" evidence="1">
    <location>
        <begin position="6"/>
        <end position="59"/>
    </location>
</feature>
<accession>A0A4S8LNJ7</accession>
<dbReference type="InterPro" id="IPR045793">
    <property type="entry name" value="PcRGLX/YetA-like"/>
</dbReference>
<dbReference type="OrthoDB" id="3061908at2759"/>
<keyword evidence="4" id="KW-1185">Reference proteome</keyword>
<dbReference type="InterPro" id="IPR048329">
    <property type="entry name" value="PcRGLX_1st"/>
</dbReference>
<organism evidence="3 4">
    <name type="scientific">Dendrothele bispora (strain CBS 962.96)</name>
    <dbReference type="NCBI Taxonomy" id="1314807"/>
    <lineage>
        <taxon>Eukaryota</taxon>
        <taxon>Fungi</taxon>
        <taxon>Dikarya</taxon>
        <taxon>Basidiomycota</taxon>
        <taxon>Agaricomycotina</taxon>
        <taxon>Agaricomycetes</taxon>
        <taxon>Agaricomycetidae</taxon>
        <taxon>Agaricales</taxon>
        <taxon>Agaricales incertae sedis</taxon>
        <taxon>Dendrothele</taxon>
    </lineage>
</organism>
<evidence type="ECO:0000313" key="4">
    <source>
        <dbReference type="Proteomes" id="UP000297245"/>
    </source>
</evidence>
<name>A0A4S8LNJ7_DENBC</name>
<dbReference type="PANTHER" id="PTHR40081">
    <property type="entry name" value="CONCANAVALIN A-LIKE LECTIN/GLUCANASE"/>
    <property type="match status" value="1"/>
</dbReference>
<dbReference type="Proteomes" id="UP000297245">
    <property type="component" value="Unassembled WGS sequence"/>
</dbReference>
<feature type="non-terminal residue" evidence="3">
    <location>
        <position position="1"/>
    </location>
</feature>
<dbReference type="AlphaFoldDB" id="A0A4S8LNJ7"/>
<sequence>SPSITPNSTAFGIPWPQGEIDKTNPIAVTTGGTSILQTWSMTYLKWNGHALSTNSGLSDRKLMEPVSVSQSNANITVTTGSFEAKINTFGTTLISLLSLNGSIKTQNGVLVLRLQDAPNEPELTASKTFVIGMQSGPIRAVIKVCSMSVIGKYIGFGHDNFLSFIVRLFISTGGNSIRMIHLFIHGSHITEDFINGMPFLSPPLSPMNSTINMSDSSLPLEVSGVNVYS</sequence>
<dbReference type="InterPro" id="IPR048330">
    <property type="entry name" value="PcRGLX/YetA_2nd"/>
</dbReference>
<evidence type="ECO:0000259" key="1">
    <source>
        <dbReference type="Pfam" id="PF19501"/>
    </source>
</evidence>
<dbReference type="Pfam" id="PF21345">
    <property type="entry name" value="PcRGLX_2nd"/>
    <property type="match status" value="1"/>
</dbReference>
<reference evidence="3 4" key="1">
    <citation type="journal article" date="2019" name="Nat. Ecol. Evol.">
        <title>Megaphylogeny resolves global patterns of mushroom evolution.</title>
        <authorList>
            <person name="Varga T."/>
            <person name="Krizsan K."/>
            <person name="Foldi C."/>
            <person name="Dima B."/>
            <person name="Sanchez-Garcia M."/>
            <person name="Sanchez-Ramirez S."/>
            <person name="Szollosi G.J."/>
            <person name="Szarkandi J.G."/>
            <person name="Papp V."/>
            <person name="Albert L."/>
            <person name="Andreopoulos W."/>
            <person name="Angelini C."/>
            <person name="Antonin V."/>
            <person name="Barry K.W."/>
            <person name="Bougher N.L."/>
            <person name="Buchanan P."/>
            <person name="Buyck B."/>
            <person name="Bense V."/>
            <person name="Catcheside P."/>
            <person name="Chovatia M."/>
            <person name="Cooper J."/>
            <person name="Damon W."/>
            <person name="Desjardin D."/>
            <person name="Finy P."/>
            <person name="Geml J."/>
            <person name="Haridas S."/>
            <person name="Hughes K."/>
            <person name="Justo A."/>
            <person name="Karasinski D."/>
            <person name="Kautmanova I."/>
            <person name="Kiss B."/>
            <person name="Kocsube S."/>
            <person name="Kotiranta H."/>
            <person name="LaButti K.M."/>
            <person name="Lechner B.E."/>
            <person name="Liimatainen K."/>
            <person name="Lipzen A."/>
            <person name="Lukacs Z."/>
            <person name="Mihaltcheva S."/>
            <person name="Morgado L.N."/>
            <person name="Niskanen T."/>
            <person name="Noordeloos M.E."/>
            <person name="Ohm R.A."/>
            <person name="Ortiz-Santana B."/>
            <person name="Ovrebo C."/>
            <person name="Racz N."/>
            <person name="Riley R."/>
            <person name="Savchenko A."/>
            <person name="Shiryaev A."/>
            <person name="Soop K."/>
            <person name="Spirin V."/>
            <person name="Szebenyi C."/>
            <person name="Tomsovsky M."/>
            <person name="Tulloss R.E."/>
            <person name="Uehling J."/>
            <person name="Grigoriev I.V."/>
            <person name="Vagvolgyi C."/>
            <person name="Papp T."/>
            <person name="Martin F.M."/>
            <person name="Miettinen O."/>
            <person name="Hibbett D.S."/>
            <person name="Nagy L.G."/>
        </authorList>
    </citation>
    <scope>NUCLEOTIDE SEQUENCE [LARGE SCALE GENOMIC DNA]</scope>
    <source>
        <strain evidence="3 4">CBS 962.96</strain>
    </source>
</reference>
<evidence type="ECO:0000259" key="2">
    <source>
        <dbReference type="Pfam" id="PF21345"/>
    </source>
</evidence>
<gene>
    <name evidence="3" type="ORF">K435DRAFT_912248</name>
</gene>
<protein>
    <submittedName>
        <fullName evidence="3">Uncharacterized protein</fullName>
    </submittedName>
</protein>
<evidence type="ECO:0000313" key="3">
    <source>
        <dbReference type="EMBL" id="THU90328.1"/>
    </source>
</evidence>
<feature type="domain" description="PcRGLX/YetA-like central beta-sandwich" evidence="2">
    <location>
        <begin position="66"/>
        <end position="197"/>
    </location>
</feature>
<proteinExistence type="predicted"/>
<dbReference type="EMBL" id="ML179337">
    <property type="protein sequence ID" value="THU90328.1"/>
    <property type="molecule type" value="Genomic_DNA"/>
</dbReference>
<dbReference type="PANTHER" id="PTHR40081:SF1">
    <property type="entry name" value="TAT PATHWAY SIGNAL SEQUENCE DOMAIN PROTEIN"/>
    <property type="match status" value="1"/>
</dbReference>